<accession>A0A1F5NX18</accession>
<keyword evidence="1" id="KW-0472">Membrane</keyword>
<comment type="caution">
    <text evidence="2">The sequence shown here is derived from an EMBL/GenBank/DDBJ whole genome shotgun (WGS) entry which is preliminary data.</text>
</comment>
<dbReference type="EMBL" id="MFEI01000001">
    <property type="protein sequence ID" value="OGE81870.1"/>
    <property type="molecule type" value="Genomic_DNA"/>
</dbReference>
<evidence type="ECO:0000256" key="1">
    <source>
        <dbReference type="SAM" id="Phobius"/>
    </source>
</evidence>
<evidence type="ECO:0000313" key="3">
    <source>
        <dbReference type="Proteomes" id="UP000177912"/>
    </source>
</evidence>
<protein>
    <recommendedName>
        <fullName evidence="4">PsbP C-terminal domain-containing protein</fullName>
    </recommendedName>
</protein>
<feature type="transmembrane region" description="Helical" evidence="1">
    <location>
        <begin position="21"/>
        <end position="41"/>
    </location>
</feature>
<dbReference type="AlphaFoldDB" id="A0A1F5NX18"/>
<dbReference type="STRING" id="1817822.A2826_03060"/>
<keyword evidence="1" id="KW-1133">Transmembrane helix</keyword>
<dbReference type="Proteomes" id="UP000177912">
    <property type="component" value="Unassembled WGS sequence"/>
</dbReference>
<proteinExistence type="predicted"/>
<gene>
    <name evidence="2" type="ORF">A2826_03060</name>
</gene>
<organism evidence="2 3">
    <name type="scientific">Candidatus Doudnabacteria bacterium RIFCSPHIGHO2_01_FULL_43_23</name>
    <dbReference type="NCBI Taxonomy" id="1817822"/>
    <lineage>
        <taxon>Bacteria</taxon>
        <taxon>Candidatus Doudnaibacteriota</taxon>
    </lineage>
</organism>
<reference evidence="2 3" key="1">
    <citation type="journal article" date="2016" name="Nat. Commun.">
        <title>Thousands of microbial genomes shed light on interconnected biogeochemical processes in an aquifer system.</title>
        <authorList>
            <person name="Anantharaman K."/>
            <person name="Brown C.T."/>
            <person name="Hug L.A."/>
            <person name="Sharon I."/>
            <person name="Castelle C.J."/>
            <person name="Probst A.J."/>
            <person name="Thomas B.C."/>
            <person name="Singh A."/>
            <person name="Wilkins M.J."/>
            <person name="Karaoz U."/>
            <person name="Brodie E.L."/>
            <person name="Williams K.H."/>
            <person name="Hubbard S.S."/>
            <person name="Banfield J.F."/>
        </authorList>
    </citation>
    <scope>NUCLEOTIDE SEQUENCE [LARGE SCALE GENOMIC DNA]</scope>
</reference>
<evidence type="ECO:0008006" key="4">
    <source>
        <dbReference type="Google" id="ProtNLM"/>
    </source>
</evidence>
<name>A0A1F5NX18_9BACT</name>
<evidence type="ECO:0000313" key="2">
    <source>
        <dbReference type="EMBL" id="OGE81870.1"/>
    </source>
</evidence>
<dbReference type="Pfam" id="PF18933">
    <property type="entry name" value="PsbP_2"/>
    <property type="match status" value="1"/>
</dbReference>
<keyword evidence="1" id="KW-0812">Transmembrane</keyword>
<sequence length="365" mass="41977">METKTFKEQLHEESPKDPKHFSLWLALVVLVVVGAGGVAAYDNLKNDTNEQEELDSSDPVSSEVEGWQTYRNEEFGFEVRYPKEWEVSEGMGNDVNFTLRDNEGNFPEFTIVTNSYDSTSFSLLEASLDSYGLDQKQKSEILVDNSAATKISGYAVLDNGSPWHVIRVIVENDGRIYEIDGDNTQEIFDQILSTFKFTDSTDTSDWQTYRNEEYGFELEYPRDWYITLVTARNQSEIPYIFIDSPESGIGSAYSIYVYIHENPNSYSAMDFANKIEKIKYESEHCDCPGFESEFETKINNIEAYELFEVFTLDNVYMEQIFFTNENLAFEASFPAKRQSEGSWIVGSVKNNQTAHQIFSTFMFIE</sequence>